<dbReference type="EMBL" id="JAINUG010000038">
    <property type="protein sequence ID" value="KAJ8407545.1"/>
    <property type="molecule type" value="Genomic_DNA"/>
</dbReference>
<dbReference type="AlphaFoldDB" id="A0AAD7SRZ4"/>
<keyword evidence="3" id="KW-1185">Reference proteome</keyword>
<proteinExistence type="predicted"/>
<name>A0AAD7SRZ4_9TELE</name>
<comment type="caution">
    <text evidence="2">The sequence shown here is derived from an EMBL/GenBank/DDBJ whole genome shotgun (WGS) entry which is preliminary data.</text>
</comment>
<sequence>MNSVSAGSWNGGKVWLQSPSATVRQRSLDEGELSTEIIKEGVARGTPSRGPGDPLYSITPERAMPHRWATPCRIQPRIQPPISRTISHTVTDLHCKRHGAYLRVLPREPHALRGKKATQ</sequence>
<organism evidence="2 3">
    <name type="scientific">Aldrovandia affinis</name>
    <dbReference type="NCBI Taxonomy" id="143900"/>
    <lineage>
        <taxon>Eukaryota</taxon>
        <taxon>Metazoa</taxon>
        <taxon>Chordata</taxon>
        <taxon>Craniata</taxon>
        <taxon>Vertebrata</taxon>
        <taxon>Euteleostomi</taxon>
        <taxon>Actinopterygii</taxon>
        <taxon>Neopterygii</taxon>
        <taxon>Teleostei</taxon>
        <taxon>Notacanthiformes</taxon>
        <taxon>Halosauridae</taxon>
        <taxon>Aldrovandia</taxon>
    </lineage>
</organism>
<reference evidence="2" key="1">
    <citation type="journal article" date="2023" name="Science">
        <title>Genome structures resolve the early diversification of teleost fishes.</title>
        <authorList>
            <person name="Parey E."/>
            <person name="Louis A."/>
            <person name="Montfort J."/>
            <person name="Bouchez O."/>
            <person name="Roques C."/>
            <person name="Iampietro C."/>
            <person name="Lluch J."/>
            <person name="Castinel A."/>
            <person name="Donnadieu C."/>
            <person name="Desvignes T."/>
            <person name="Floi Bucao C."/>
            <person name="Jouanno E."/>
            <person name="Wen M."/>
            <person name="Mejri S."/>
            <person name="Dirks R."/>
            <person name="Jansen H."/>
            <person name="Henkel C."/>
            <person name="Chen W.J."/>
            <person name="Zahm M."/>
            <person name="Cabau C."/>
            <person name="Klopp C."/>
            <person name="Thompson A.W."/>
            <person name="Robinson-Rechavi M."/>
            <person name="Braasch I."/>
            <person name="Lecointre G."/>
            <person name="Bobe J."/>
            <person name="Postlethwait J.H."/>
            <person name="Berthelot C."/>
            <person name="Roest Crollius H."/>
            <person name="Guiguen Y."/>
        </authorList>
    </citation>
    <scope>NUCLEOTIDE SEQUENCE</scope>
    <source>
        <strain evidence="2">NC1722</strain>
    </source>
</reference>
<dbReference type="Proteomes" id="UP001221898">
    <property type="component" value="Unassembled WGS sequence"/>
</dbReference>
<feature type="region of interest" description="Disordered" evidence="1">
    <location>
        <begin position="39"/>
        <end position="62"/>
    </location>
</feature>
<evidence type="ECO:0000313" key="2">
    <source>
        <dbReference type="EMBL" id="KAJ8407545.1"/>
    </source>
</evidence>
<evidence type="ECO:0000313" key="3">
    <source>
        <dbReference type="Proteomes" id="UP001221898"/>
    </source>
</evidence>
<protein>
    <submittedName>
        <fullName evidence="2">Uncharacterized protein</fullName>
    </submittedName>
</protein>
<accession>A0AAD7SRZ4</accession>
<gene>
    <name evidence="2" type="ORF">AAFF_G00274020</name>
</gene>
<evidence type="ECO:0000256" key="1">
    <source>
        <dbReference type="SAM" id="MobiDB-lite"/>
    </source>
</evidence>